<comment type="caution">
    <text evidence="1">The sequence shown here is derived from an EMBL/GenBank/DDBJ whole genome shotgun (WGS) entry which is preliminary data.</text>
</comment>
<evidence type="ECO:0000313" key="1">
    <source>
        <dbReference type="EMBL" id="KAG2225691.1"/>
    </source>
</evidence>
<evidence type="ECO:0000313" key="2">
    <source>
        <dbReference type="Proteomes" id="UP000646827"/>
    </source>
</evidence>
<dbReference type="EMBL" id="JAEPRB010000025">
    <property type="protein sequence ID" value="KAG2225691.1"/>
    <property type="molecule type" value="Genomic_DNA"/>
</dbReference>
<proteinExistence type="predicted"/>
<gene>
    <name evidence="1" type="ORF">INT45_012163</name>
</gene>
<organism evidence="1 2">
    <name type="scientific">Circinella minor</name>
    <dbReference type="NCBI Taxonomy" id="1195481"/>
    <lineage>
        <taxon>Eukaryota</taxon>
        <taxon>Fungi</taxon>
        <taxon>Fungi incertae sedis</taxon>
        <taxon>Mucoromycota</taxon>
        <taxon>Mucoromycotina</taxon>
        <taxon>Mucoromycetes</taxon>
        <taxon>Mucorales</taxon>
        <taxon>Lichtheimiaceae</taxon>
        <taxon>Circinella</taxon>
    </lineage>
</organism>
<name>A0A8H7SCG4_9FUNG</name>
<keyword evidence="2" id="KW-1185">Reference proteome</keyword>
<dbReference type="Proteomes" id="UP000646827">
    <property type="component" value="Unassembled WGS sequence"/>
</dbReference>
<reference evidence="1 2" key="1">
    <citation type="submission" date="2020-12" db="EMBL/GenBank/DDBJ databases">
        <title>Metabolic potential, ecology and presence of endohyphal bacteria is reflected in genomic diversity of Mucoromycotina.</title>
        <authorList>
            <person name="Muszewska A."/>
            <person name="Okrasinska A."/>
            <person name="Steczkiewicz K."/>
            <person name="Drgas O."/>
            <person name="Orlowska M."/>
            <person name="Perlinska-Lenart U."/>
            <person name="Aleksandrzak-Piekarczyk T."/>
            <person name="Szatraj K."/>
            <person name="Zielenkiewicz U."/>
            <person name="Pilsyk S."/>
            <person name="Malc E."/>
            <person name="Mieczkowski P."/>
            <person name="Kruszewska J.S."/>
            <person name="Biernat P."/>
            <person name="Pawlowska J."/>
        </authorList>
    </citation>
    <scope>NUCLEOTIDE SEQUENCE [LARGE SCALE GENOMIC DNA]</scope>
    <source>
        <strain evidence="1 2">CBS 142.35</strain>
    </source>
</reference>
<sequence>MTLLILPGSKGRYKQPVRPNRTEWLLPSKAKKIIPVLVEFSGGVTYNTTDKTRKNTFQDKFANNLVDT</sequence>
<feature type="non-terminal residue" evidence="1">
    <location>
        <position position="1"/>
    </location>
</feature>
<protein>
    <submittedName>
        <fullName evidence="1">Uncharacterized protein</fullName>
    </submittedName>
</protein>
<dbReference type="AlphaFoldDB" id="A0A8H7SCG4"/>
<accession>A0A8H7SCG4</accession>